<protein>
    <submittedName>
        <fullName evidence="1">Uncharacterized protein</fullName>
    </submittedName>
</protein>
<dbReference type="RefSeq" id="WP_186935391.1">
    <property type="nucleotide sequence ID" value="NZ_JACOPS010000002.1"/>
</dbReference>
<proteinExistence type="predicted"/>
<evidence type="ECO:0000313" key="2">
    <source>
        <dbReference type="Proteomes" id="UP000636755"/>
    </source>
</evidence>
<accession>A0ABR7HK93</accession>
<dbReference type="Proteomes" id="UP000636755">
    <property type="component" value="Unassembled WGS sequence"/>
</dbReference>
<dbReference type="EMBL" id="JACOPS010000002">
    <property type="protein sequence ID" value="MBC5727906.1"/>
    <property type="molecule type" value="Genomic_DNA"/>
</dbReference>
<reference evidence="1 2" key="1">
    <citation type="submission" date="2020-08" db="EMBL/GenBank/DDBJ databases">
        <title>Genome public.</title>
        <authorList>
            <person name="Liu C."/>
            <person name="Sun Q."/>
        </authorList>
    </citation>
    <scope>NUCLEOTIDE SEQUENCE [LARGE SCALE GENOMIC DNA]</scope>
    <source>
        <strain evidence="1 2">NSJ-71</strain>
    </source>
</reference>
<keyword evidence="2" id="KW-1185">Reference proteome</keyword>
<sequence>MMINKRLIGTVSESKKYIAGNVVSQWVSLCSNVVIMGSIATFVGKLACAKPQANDILLLAE</sequence>
<evidence type="ECO:0000313" key="1">
    <source>
        <dbReference type="EMBL" id="MBC5727906.1"/>
    </source>
</evidence>
<gene>
    <name evidence="1" type="ORF">H8R91_05115</name>
</gene>
<organism evidence="1 2">
    <name type="scientific">Ruminococcus intestinalis</name>
    <dbReference type="NCBI Taxonomy" id="2763066"/>
    <lineage>
        <taxon>Bacteria</taxon>
        <taxon>Bacillati</taxon>
        <taxon>Bacillota</taxon>
        <taxon>Clostridia</taxon>
        <taxon>Eubacteriales</taxon>
        <taxon>Oscillospiraceae</taxon>
        <taxon>Ruminococcus</taxon>
    </lineage>
</organism>
<name>A0ABR7HK93_9FIRM</name>
<comment type="caution">
    <text evidence="1">The sequence shown here is derived from an EMBL/GenBank/DDBJ whole genome shotgun (WGS) entry which is preliminary data.</text>
</comment>